<evidence type="ECO:0000313" key="2">
    <source>
        <dbReference type="Proteomes" id="UP000011081"/>
    </source>
</evidence>
<gene>
    <name evidence="1" type="ORF">VCUG_02063</name>
</gene>
<dbReference type="EMBL" id="GL877444">
    <property type="protein sequence ID" value="ELA46468.1"/>
    <property type="molecule type" value="Genomic_DNA"/>
</dbReference>
<dbReference type="VEuPathDB" id="MicrosporidiaDB:VCUG_02063"/>
<dbReference type="HOGENOM" id="CLU_2198985_0_0_1"/>
<dbReference type="Proteomes" id="UP000011081">
    <property type="component" value="Unassembled WGS sequence"/>
</dbReference>
<dbReference type="AlphaFoldDB" id="L2GT61"/>
<proteinExistence type="predicted"/>
<organism evidence="1 2">
    <name type="scientific">Vavraia culicis (isolate floridensis)</name>
    <name type="common">Microsporidian parasite</name>
    <dbReference type="NCBI Taxonomy" id="948595"/>
    <lineage>
        <taxon>Eukaryota</taxon>
        <taxon>Fungi</taxon>
        <taxon>Fungi incertae sedis</taxon>
        <taxon>Microsporidia</taxon>
        <taxon>Pleistophoridae</taxon>
        <taxon>Vavraia</taxon>
    </lineage>
</organism>
<sequence>MAVDEVFSADKNACFNHIYPSCTTSFSACEVFLFYMKCFRHGVLNKLNLQSFFEFILRIGVSTAHIAIKKMNKRSFCSANVHQSKTIYVLIYWKSEYMKCLRLLHYLG</sequence>
<accession>L2GT61</accession>
<dbReference type="GeneID" id="19879931"/>
<dbReference type="RefSeq" id="XP_008075076.1">
    <property type="nucleotide sequence ID" value="XM_008076885.1"/>
</dbReference>
<dbReference type="InParanoid" id="L2GT61"/>
<protein>
    <submittedName>
        <fullName evidence="1">Uncharacterized protein</fullName>
    </submittedName>
</protein>
<name>L2GT61_VAVCU</name>
<reference evidence="2" key="1">
    <citation type="submission" date="2011-03" db="EMBL/GenBank/DDBJ databases">
        <title>The genome sequence of Vavraia culicis strain floridensis.</title>
        <authorList>
            <consortium name="The Broad Institute Genome Sequencing Platform"/>
            <person name="Cuomo C."/>
            <person name="Becnel J."/>
            <person name="Sanscrainte N."/>
            <person name="Young S.K."/>
            <person name="Zeng Q."/>
            <person name="Gargeya S."/>
            <person name="Fitzgerald M."/>
            <person name="Haas B."/>
            <person name="Abouelleil A."/>
            <person name="Alvarado L."/>
            <person name="Arachchi H.M."/>
            <person name="Berlin A."/>
            <person name="Chapman S.B."/>
            <person name="Gearin G."/>
            <person name="Goldberg J."/>
            <person name="Griggs A."/>
            <person name="Gujja S."/>
            <person name="Hansen M."/>
            <person name="Heiman D."/>
            <person name="Howarth C."/>
            <person name="Larimer J."/>
            <person name="Lui A."/>
            <person name="MacDonald P.J.P."/>
            <person name="McCowen C."/>
            <person name="Montmayeur A."/>
            <person name="Murphy C."/>
            <person name="Neiman D."/>
            <person name="Pearson M."/>
            <person name="Priest M."/>
            <person name="Roberts A."/>
            <person name="Saif S."/>
            <person name="Shea T."/>
            <person name="Sisk P."/>
            <person name="Stolte C."/>
            <person name="Sykes S."/>
            <person name="Wortman J."/>
            <person name="Nusbaum C."/>
            <person name="Birren B."/>
        </authorList>
    </citation>
    <scope>NUCLEOTIDE SEQUENCE [LARGE SCALE GENOMIC DNA]</scope>
    <source>
        <strain evidence="2">floridensis</strain>
    </source>
</reference>
<evidence type="ECO:0000313" key="1">
    <source>
        <dbReference type="EMBL" id="ELA46468.1"/>
    </source>
</evidence>
<keyword evidence="2" id="KW-1185">Reference proteome</keyword>